<accession>A0A831RJH3</accession>
<evidence type="ECO:0000256" key="2">
    <source>
        <dbReference type="SAM" id="MobiDB-lite"/>
    </source>
</evidence>
<name>A0A831RJH3_9GAMM</name>
<evidence type="ECO:0000313" key="3">
    <source>
        <dbReference type="EMBL" id="HEB95027.1"/>
    </source>
</evidence>
<dbReference type="Pfam" id="PF02613">
    <property type="entry name" value="Nitrate_red_del"/>
    <property type="match status" value="1"/>
</dbReference>
<proteinExistence type="predicted"/>
<dbReference type="InterPro" id="IPR036411">
    <property type="entry name" value="TorD-like_sf"/>
</dbReference>
<gene>
    <name evidence="3" type="ORF">ENI96_01190</name>
</gene>
<organism evidence="3">
    <name type="scientific">Sedimenticola thiotaurini</name>
    <dbReference type="NCBI Taxonomy" id="1543721"/>
    <lineage>
        <taxon>Bacteria</taxon>
        <taxon>Pseudomonadati</taxon>
        <taxon>Pseudomonadota</taxon>
        <taxon>Gammaproteobacteria</taxon>
        <taxon>Chromatiales</taxon>
        <taxon>Sedimenticolaceae</taxon>
        <taxon>Sedimenticola</taxon>
    </lineage>
</organism>
<dbReference type="AlphaFoldDB" id="A0A831RJH3"/>
<dbReference type="PANTHER" id="PTHR34227">
    <property type="entry name" value="CHAPERONE PROTEIN YCDY"/>
    <property type="match status" value="1"/>
</dbReference>
<dbReference type="Gene3D" id="1.10.3480.10">
    <property type="entry name" value="TorD-like"/>
    <property type="match status" value="1"/>
</dbReference>
<feature type="compositionally biased region" description="Low complexity" evidence="2">
    <location>
        <begin position="7"/>
        <end position="22"/>
    </location>
</feature>
<dbReference type="InterPro" id="IPR050289">
    <property type="entry name" value="TorD/DmsD_chaperones"/>
</dbReference>
<dbReference type="EMBL" id="DRKP01000013">
    <property type="protein sequence ID" value="HEB95027.1"/>
    <property type="molecule type" value="Genomic_DNA"/>
</dbReference>
<dbReference type="Proteomes" id="UP000886251">
    <property type="component" value="Unassembled WGS sequence"/>
</dbReference>
<dbReference type="InterPro" id="IPR020945">
    <property type="entry name" value="DMSO/NO3_reduct_chaperone"/>
</dbReference>
<reference evidence="3" key="1">
    <citation type="journal article" date="2020" name="mSystems">
        <title>Genome- and Community-Level Interaction Insights into Carbon Utilization and Element Cycling Functions of Hydrothermarchaeota in Hydrothermal Sediment.</title>
        <authorList>
            <person name="Zhou Z."/>
            <person name="Liu Y."/>
            <person name="Xu W."/>
            <person name="Pan J."/>
            <person name="Luo Z.H."/>
            <person name="Li M."/>
        </authorList>
    </citation>
    <scope>NUCLEOTIDE SEQUENCE [LARGE SCALE GENOMIC DNA]</scope>
    <source>
        <strain evidence="3">HyVt-443</strain>
    </source>
</reference>
<dbReference type="SUPFAM" id="SSF89155">
    <property type="entry name" value="TorD-like"/>
    <property type="match status" value="1"/>
</dbReference>
<evidence type="ECO:0000256" key="1">
    <source>
        <dbReference type="ARBA" id="ARBA00023186"/>
    </source>
</evidence>
<keyword evidence="1" id="KW-0143">Chaperone</keyword>
<protein>
    <recommendedName>
        <fullName evidence="4">Molecular chaperone TorD</fullName>
    </recommendedName>
</protein>
<feature type="region of interest" description="Disordered" evidence="2">
    <location>
        <begin position="1"/>
        <end position="22"/>
    </location>
</feature>
<evidence type="ECO:0008006" key="4">
    <source>
        <dbReference type="Google" id="ProtNLM"/>
    </source>
</evidence>
<sequence length="253" mass="27968">MDMHEQATAVTSTAGSTVSGDTVPELRAQGAIHRLLARLLEQEIDADLLQLLRSDLREPLAAVGIGLDGLMPAAETTDGQILEALAEEYTGLLVAPGGVSPYFSVFETGCMFQHPCDRVVEAYHAAGWDYRRHYSGEFPDHIGTMLGFVGILFDAEADAREGITDADAEEIARQRTAFIVDLLAPWAPGWCRRAAQAALHPFYRQLLGLLEQMLWSEISALVDRRQLRDIQLSNRREPKKLDYNADFRKASGV</sequence>
<comment type="caution">
    <text evidence="3">The sequence shown here is derived from an EMBL/GenBank/DDBJ whole genome shotgun (WGS) entry which is preliminary data.</text>
</comment>
<dbReference type="PANTHER" id="PTHR34227:SF1">
    <property type="entry name" value="DIMETHYL SULFOXIDE REDUCTASE CHAPERONE-RELATED"/>
    <property type="match status" value="1"/>
</dbReference>